<dbReference type="AlphaFoldDB" id="A0A087TSU9"/>
<proteinExistence type="predicted"/>
<keyword evidence="3" id="KW-1185">Reference proteome</keyword>
<protein>
    <submittedName>
        <fullName evidence="2">Uncharacterized protein</fullName>
    </submittedName>
</protein>
<evidence type="ECO:0000256" key="1">
    <source>
        <dbReference type="SAM" id="MobiDB-lite"/>
    </source>
</evidence>
<evidence type="ECO:0000313" key="2">
    <source>
        <dbReference type="EMBL" id="KFM68188.1"/>
    </source>
</evidence>
<organism evidence="2 3">
    <name type="scientific">Stegodyphus mimosarum</name>
    <name type="common">African social velvet spider</name>
    <dbReference type="NCBI Taxonomy" id="407821"/>
    <lineage>
        <taxon>Eukaryota</taxon>
        <taxon>Metazoa</taxon>
        <taxon>Ecdysozoa</taxon>
        <taxon>Arthropoda</taxon>
        <taxon>Chelicerata</taxon>
        <taxon>Arachnida</taxon>
        <taxon>Araneae</taxon>
        <taxon>Araneomorphae</taxon>
        <taxon>Entelegynae</taxon>
        <taxon>Eresoidea</taxon>
        <taxon>Eresidae</taxon>
        <taxon>Stegodyphus</taxon>
    </lineage>
</organism>
<dbReference type="OrthoDB" id="5399138at2759"/>
<dbReference type="EMBL" id="KK116587">
    <property type="protein sequence ID" value="KFM68188.1"/>
    <property type="molecule type" value="Genomic_DNA"/>
</dbReference>
<feature type="region of interest" description="Disordered" evidence="1">
    <location>
        <begin position="234"/>
        <end position="261"/>
    </location>
</feature>
<reference evidence="2 3" key="1">
    <citation type="submission" date="2013-11" db="EMBL/GenBank/DDBJ databases">
        <title>Genome sequencing of Stegodyphus mimosarum.</title>
        <authorList>
            <person name="Bechsgaard J."/>
        </authorList>
    </citation>
    <scope>NUCLEOTIDE SEQUENCE [LARGE SCALE GENOMIC DNA]</scope>
</reference>
<feature type="compositionally biased region" description="Low complexity" evidence="1">
    <location>
        <begin position="13"/>
        <end position="22"/>
    </location>
</feature>
<name>A0A087TSU9_STEMI</name>
<evidence type="ECO:0000313" key="3">
    <source>
        <dbReference type="Proteomes" id="UP000054359"/>
    </source>
</evidence>
<feature type="region of interest" description="Disordered" evidence="1">
    <location>
        <begin position="1"/>
        <end position="27"/>
    </location>
</feature>
<feature type="non-terminal residue" evidence="2">
    <location>
        <position position="317"/>
    </location>
</feature>
<gene>
    <name evidence="2" type="ORF">X975_23551</name>
</gene>
<feature type="compositionally biased region" description="Polar residues" evidence="1">
    <location>
        <begin position="234"/>
        <end position="251"/>
    </location>
</feature>
<dbReference type="Proteomes" id="UP000054359">
    <property type="component" value="Unassembled WGS sequence"/>
</dbReference>
<sequence>MDCYRVQAHSSEDSVTSESPSPARTLSLQNSCYGATQPRFEPMKDDQKDSIFCPVDETGPSFGSAPSNNRPKIWSLARTATSDSPPMIRRSLFPCHVEFCSESGQKEEENSTTGKVKSTPLASGSCSLPYGNFTRDRTSGVPIRKHPVDDMCCDRSMYSLLPSCGVQAKCEATDCITTGNRGSCMMDNQTHYTTTEFPPNLVERSEHYTYEGKQFKKDVSAMCFPPVKCQSIDSSDVGTQNSASEKLTTPHPSGLLQYSDGDTSTRTEFFRGGTFNQTLQEETVNECHTVHKNTTNQDVSTPNQMIDAGPLLRRDDC</sequence>
<accession>A0A087TSU9</accession>